<proteinExistence type="predicted"/>
<accession>A0ABQ8G8P4</accession>
<feature type="region of interest" description="Disordered" evidence="1">
    <location>
        <begin position="1"/>
        <end position="50"/>
    </location>
</feature>
<evidence type="ECO:0000313" key="2">
    <source>
        <dbReference type="EMBL" id="KAH7048354.1"/>
    </source>
</evidence>
<protein>
    <submittedName>
        <fullName evidence="2">Uncharacterized protein</fullName>
    </submittedName>
</protein>
<name>A0ABQ8G8P4_9PEZI</name>
<dbReference type="Proteomes" id="UP000774617">
    <property type="component" value="Unassembled WGS sequence"/>
</dbReference>
<evidence type="ECO:0000313" key="3">
    <source>
        <dbReference type="Proteomes" id="UP000774617"/>
    </source>
</evidence>
<feature type="compositionally biased region" description="Polar residues" evidence="1">
    <location>
        <begin position="1"/>
        <end position="20"/>
    </location>
</feature>
<feature type="compositionally biased region" description="Low complexity" evidence="1">
    <location>
        <begin position="30"/>
        <end position="43"/>
    </location>
</feature>
<organism evidence="2 3">
    <name type="scientific">Macrophomina phaseolina</name>
    <dbReference type="NCBI Taxonomy" id="35725"/>
    <lineage>
        <taxon>Eukaryota</taxon>
        <taxon>Fungi</taxon>
        <taxon>Dikarya</taxon>
        <taxon>Ascomycota</taxon>
        <taxon>Pezizomycotina</taxon>
        <taxon>Dothideomycetes</taxon>
        <taxon>Dothideomycetes incertae sedis</taxon>
        <taxon>Botryosphaeriales</taxon>
        <taxon>Botryosphaeriaceae</taxon>
        <taxon>Macrophomina</taxon>
    </lineage>
</organism>
<reference evidence="2 3" key="1">
    <citation type="journal article" date="2021" name="Nat. Commun.">
        <title>Genetic determinants of endophytism in the Arabidopsis root mycobiome.</title>
        <authorList>
            <person name="Mesny F."/>
            <person name="Miyauchi S."/>
            <person name="Thiergart T."/>
            <person name="Pickel B."/>
            <person name="Atanasova L."/>
            <person name="Karlsson M."/>
            <person name="Huettel B."/>
            <person name="Barry K.W."/>
            <person name="Haridas S."/>
            <person name="Chen C."/>
            <person name="Bauer D."/>
            <person name="Andreopoulos W."/>
            <person name="Pangilinan J."/>
            <person name="LaButti K."/>
            <person name="Riley R."/>
            <person name="Lipzen A."/>
            <person name="Clum A."/>
            <person name="Drula E."/>
            <person name="Henrissat B."/>
            <person name="Kohler A."/>
            <person name="Grigoriev I.V."/>
            <person name="Martin F.M."/>
            <person name="Hacquard S."/>
        </authorList>
    </citation>
    <scope>NUCLEOTIDE SEQUENCE [LARGE SCALE GENOMIC DNA]</scope>
    <source>
        <strain evidence="2 3">MPI-SDFR-AT-0080</strain>
    </source>
</reference>
<dbReference type="EMBL" id="JAGTJR010000015">
    <property type="protein sequence ID" value="KAH7048354.1"/>
    <property type="molecule type" value="Genomic_DNA"/>
</dbReference>
<comment type="caution">
    <text evidence="2">The sequence shown here is derived from an EMBL/GenBank/DDBJ whole genome shotgun (WGS) entry which is preliminary data.</text>
</comment>
<evidence type="ECO:0000256" key="1">
    <source>
        <dbReference type="SAM" id="MobiDB-lite"/>
    </source>
</evidence>
<gene>
    <name evidence="2" type="ORF">B0J12DRAFT_113032</name>
</gene>
<keyword evidence="3" id="KW-1185">Reference proteome</keyword>
<sequence length="212" mass="23731">MTNKTFQKIPSMNSQSSRNVRVSLEARRTPSASSSSPLASSSSNNPDNNFLATTSVLRANLRARATASRKRAEYQARATSTAALAETKLRSLIQTHKNQKGGARKAKYRRPKRSAFCNEIKRIVESETAMSSSQAHGMAQLAQETMEECLKKLRGWGDEEEELRGPLLDMMAYFHTATFRVSAKIGSKKEDLWRDFECLRSVLEPLQALICK</sequence>